<feature type="compositionally biased region" description="Polar residues" evidence="1">
    <location>
        <begin position="820"/>
        <end position="831"/>
    </location>
</feature>
<feature type="region of interest" description="Disordered" evidence="1">
    <location>
        <begin position="735"/>
        <end position="795"/>
    </location>
</feature>
<evidence type="ECO:0000256" key="1">
    <source>
        <dbReference type="SAM" id="MobiDB-lite"/>
    </source>
</evidence>
<dbReference type="SUPFAM" id="SSF46565">
    <property type="entry name" value="Chaperone J-domain"/>
    <property type="match status" value="1"/>
</dbReference>
<feature type="compositionally biased region" description="Polar residues" evidence="1">
    <location>
        <begin position="201"/>
        <end position="232"/>
    </location>
</feature>
<feature type="region of interest" description="Disordered" evidence="1">
    <location>
        <begin position="659"/>
        <end position="719"/>
    </location>
</feature>
<dbReference type="InterPro" id="IPR018253">
    <property type="entry name" value="DnaJ_domain_CS"/>
</dbReference>
<keyword evidence="4" id="KW-1185">Reference proteome</keyword>
<feature type="compositionally biased region" description="Polar residues" evidence="1">
    <location>
        <begin position="862"/>
        <end position="874"/>
    </location>
</feature>
<feature type="compositionally biased region" description="Polar residues" evidence="1">
    <location>
        <begin position="84"/>
        <end position="94"/>
    </location>
</feature>
<feature type="compositionally biased region" description="Low complexity" evidence="1">
    <location>
        <begin position="782"/>
        <end position="795"/>
    </location>
</feature>
<feature type="compositionally biased region" description="Low complexity" evidence="1">
    <location>
        <begin position="663"/>
        <end position="677"/>
    </location>
</feature>
<feature type="compositionally biased region" description="Basic and acidic residues" evidence="1">
    <location>
        <begin position="741"/>
        <end position="750"/>
    </location>
</feature>
<feature type="compositionally biased region" description="Polar residues" evidence="1">
    <location>
        <begin position="326"/>
        <end position="351"/>
    </location>
</feature>
<protein>
    <recommendedName>
        <fullName evidence="2">J domain-containing protein</fullName>
    </recommendedName>
</protein>
<dbReference type="CDD" id="cd06257">
    <property type="entry name" value="DnaJ"/>
    <property type="match status" value="1"/>
</dbReference>
<dbReference type="SMART" id="SM00271">
    <property type="entry name" value="DnaJ"/>
    <property type="match status" value="1"/>
</dbReference>
<dbReference type="EMBL" id="CP120627">
    <property type="protein sequence ID" value="WEW54877.1"/>
    <property type="molecule type" value="Genomic_DNA"/>
</dbReference>
<dbReference type="InterPro" id="IPR036869">
    <property type="entry name" value="J_dom_sf"/>
</dbReference>
<feature type="compositionally biased region" description="Basic residues" evidence="1">
    <location>
        <begin position="390"/>
        <end position="400"/>
    </location>
</feature>
<evidence type="ECO:0000313" key="4">
    <source>
        <dbReference type="Proteomes" id="UP001219355"/>
    </source>
</evidence>
<feature type="region of interest" description="Disordered" evidence="1">
    <location>
        <begin position="809"/>
        <end position="831"/>
    </location>
</feature>
<accession>A0AAF0DC87</accession>
<dbReference type="PROSITE" id="PS50076">
    <property type="entry name" value="DNAJ_2"/>
    <property type="match status" value="1"/>
</dbReference>
<feature type="domain" description="J" evidence="2">
    <location>
        <begin position="9"/>
        <end position="75"/>
    </location>
</feature>
<evidence type="ECO:0000313" key="3">
    <source>
        <dbReference type="EMBL" id="WEW54877.1"/>
    </source>
</evidence>
<dbReference type="PROSITE" id="PS00636">
    <property type="entry name" value="DNAJ_1"/>
    <property type="match status" value="1"/>
</dbReference>
<feature type="region of interest" description="Disordered" evidence="1">
    <location>
        <begin position="855"/>
        <end position="906"/>
    </location>
</feature>
<feature type="region of interest" description="Disordered" evidence="1">
    <location>
        <begin position="83"/>
        <end position="411"/>
    </location>
</feature>
<dbReference type="PANTHER" id="PTHR24074">
    <property type="entry name" value="CO-CHAPERONE PROTEIN DJLA"/>
    <property type="match status" value="1"/>
</dbReference>
<feature type="compositionally biased region" description="Polar residues" evidence="1">
    <location>
        <begin position="433"/>
        <end position="448"/>
    </location>
</feature>
<organism evidence="3 4">
    <name type="scientific">Emydomyces testavorans</name>
    <dbReference type="NCBI Taxonomy" id="2070801"/>
    <lineage>
        <taxon>Eukaryota</taxon>
        <taxon>Fungi</taxon>
        <taxon>Dikarya</taxon>
        <taxon>Ascomycota</taxon>
        <taxon>Pezizomycotina</taxon>
        <taxon>Eurotiomycetes</taxon>
        <taxon>Eurotiomycetidae</taxon>
        <taxon>Onygenales</taxon>
        <taxon>Nannizziopsiaceae</taxon>
        <taxon>Emydomyces</taxon>
    </lineage>
</organism>
<gene>
    <name evidence="3" type="ORF">PRK78_000303</name>
</gene>
<feature type="compositionally biased region" description="Basic and acidic residues" evidence="1">
    <location>
        <begin position="185"/>
        <end position="200"/>
    </location>
</feature>
<reference evidence="3" key="1">
    <citation type="submission" date="2023-03" db="EMBL/GenBank/DDBJ databases">
        <title>Emydomyces testavorans Genome Sequence.</title>
        <authorList>
            <person name="Hoyer L."/>
        </authorList>
    </citation>
    <scope>NUCLEOTIDE SEQUENCE</scope>
    <source>
        <strain evidence="3">16-2883</strain>
    </source>
</reference>
<dbReference type="Proteomes" id="UP001219355">
    <property type="component" value="Chromosome 1"/>
</dbReference>
<name>A0AAF0DC87_9EURO</name>
<feature type="compositionally biased region" description="Low complexity" evidence="1">
    <location>
        <begin position="100"/>
        <end position="125"/>
    </location>
</feature>
<sequence>MVKVDVRRDYYAELGLDIRAEPQEIRKQYRKLALEYHPDRNPGKEAEFIPIFQGIQTAYEILNDSHLRSKYDSDRLRAGYGKHYTSSRTTANPRTPNPGSPFTTTPPRRTTTAPPSKPSHSSRGSYPPPPSTPGPQKWNSYTNPGASKWGKGYEDVRTRAEAYRGFQNMKHNAHPTGGWTNFDPRTGRSSHESVRSEKPTTPKQQQSQRSYSAYESYFTTQKHAGSTPQRSQSTKKRNGFAPGTPGGDEPMAKSTSAYASILRGERGQASSPYFEPAPSPTAKKQPTEKENRPGSMPNLERTSSKYATTGGEKTYVSSAGLGFANNARNTPSKDSGSRPQTNPPSQTASPNSERHHSASPKLRPNRNRASYSSPASSDSDEILPSFRPKAVPRSRTRKNGPRFDSFSQYGKDHITGEASSAWAMRPDSWLFDETTNGHQNLPSPSSSVEFDERNANFNIHEGVESENTNHSKPTDRMPFFSNSSKTSTPLANTAGSAHRSENATPTDNEERRSSTANMYGTHKPSVHHWSTNWDSSSLTGTDSLKFPPVLANHQYVIPPIARMGRPAESSDQKHRPAEEEENKISYIQFRAKAMFSFTFMLPSTNADLNTISSFTATKTAADKNESYKTTPKSKSHDYINTTFSAKDWSGTFGNGADFFAPVSSGSTPPTSRTSTRGRTLDKHDISSHFQSSDSSQKADNATADRASSQPAPPFPENEFSADGWAELLKDNAWTVPNTDGFQRHSADSRRQKSPRKQSKPASKRPAIPRPATVTTEAEETEAAYAPAAAAAAETAEAMDIDETLPGAQDTQAANAKESANPLSANGPPVSNMTIDPLDLRNIGLVNPFTATNKKGINDLKDLNSTLPFNSQSSSDRTRIKPRGLSLPNPPKPPTLPNLAVNPGLPGMKPEQDLARVNWDRYMADMAAYMKEWNTFNRTMLTHFNARQNFVDTMLSPNWMNARGDSSRLNLGENQIPAALAADDDDEDESGDEKCRSKSGKFGFNTYLRGMEEDFVVRQHWEVAWERHRQCILNLGCLRTWIREGKNTQPFSSSGPLL</sequence>
<feature type="region of interest" description="Disordered" evidence="1">
    <location>
        <begin position="431"/>
        <end position="523"/>
    </location>
</feature>
<dbReference type="InterPro" id="IPR050817">
    <property type="entry name" value="DjlA_DnaK_co-chaperone"/>
</dbReference>
<dbReference type="Gene3D" id="1.10.287.110">
    <property type="entry name" value="DnaJ domain"/>
    <property type="match status" value="1"/>
</dbReference>
<feature type="compositionally biased region" description="Basic residues" evidence="1">
    <location>
        <begin position="751"/>
        <end position="762"/>
    </location>
</feature>
<feature type="compositionally biased region" description="Polar residues" evidence="1">
    <location>
        <begin position="480"/>
        <end position="495"/>
    </location>
</feature>
<evidence type="ECO:0000259" key="2">
    <source>
        <dbReference type="PROSITE" id="PS50076"/>
    </source>
</evidence>
<proteinExistence type="predicted"/>
<dbReference type="PRINTS" id="PR00625">
    <property type="entry name" value="JDOMAIN"/>
</dbReference>
<dbReference type="Pfam" id="PF00226">
    <property type="entry name" value="DnaJ"/>
    <property type="match status" value="1"/>
</dbReference>
<feature type="compositionally biased region" description="Basic and acidic residues" evidence="1">
    <location>
        <begin position="151"/>
        <end position="162"/>
    </location>
</feature>
<dbReference type="InterPro" id="IPR001623">
    <property type="entry name" value="DnaJ_domain"/>
</dbReference>
<feature type="compositionally biased region" description="Basic and acidic residues" evidence="1">
    <location>
        <begin position="461"/>
        <end position="475"/>
    </location>
</feature>
<dbReference type="AlphaFoldDB" id="A0AAF0DC87"/>